<dbReference type="InterPro" id="IPR031778">
    <property type="entry name" value="Sortilin_N"/>
</dbReference>
<evidence type="ECO:0000256" key="1">
    <source>
        <dbReference type="ARBA" id="ARBA00022729"/>
    </source>
</evidence>
<sequence length="832" mass="91524">MKKFYILVVTICLSIASWSQEYRRMIAVGTYSVQDIQAEAEAYFETVGKERGTGYNPYKRWEYWAIRKADENGMLKSPEFYFEELERYNAYINANIDEAARTTTGAWEEMGPTDWNGTSGWNPGVGRITSIAIEETDTNHMIVGGETGGVWRTTNGGSNWTVLTDNLSNMVVYALAIDPTDNETYFWGSSGGVIFKSTDSGATWNPLGNAGGGTVNKILIDPNNTQKMYASVQGSGVYKSTNGGLSWSKINNNSTTGYDIEFKPDDTNVIYASGTRFFRSGDGGTSFTESVSAFNGGPKMIGVSADDPSVVYVLESSGGSFSGFYKSTTQGLIFTELNHNGKNYLGYSSDPNDPGDANSGQAPRDMDIVVNPNNVEEVHIAGINTWMSTSGGTTFSITSQWTPGGAQSQNIGYCHADVDILKYVNGALYVGSDGGVFKAENPILVSSDYYTDLTQGIGVRQFYKFGVSQTIPAVVTGGSQDNGTSFMNGSGEWSDWLGADGMECFVDKNDEKIIYGTIYNGNLYKSLNSGQTLTFISSPQNDGNWVTPFEQDPIEQDVIYAAYDELYKSEDGGQSWVSISNSFGENIDNLKIAPSNNDHIYMSINGTFLASIDGGDNYFQSPFTTSFITEIAVHPTEPNRVAITTTDSERIYVSTNSGISFTSYKNDLPNFSASGIAWDSNADHGLYVGMNYGVYYLDDTTNNQWQPFNNGLPNVFISELEINYIEGKLYASTYGRGLWRTNLFNPLSVNDFELNGISLYPNTASNQFFLSWNKADEVSVRIYNTEGKLMHYAKKIQINQPYKMDISNYASGLYFVKVNNSKGEITKKLIVD</sequence>
<keyword evidence="1" id="KW-0732">Signal</keyword>
<dbReference type="Pfam" id="PF18962">
    <property type="entry name" value="Por_Secre_tail"/>
    <property type="match status" value="1"/>
</dbReference>
<comment type="caution">
    <text evidence="5">The sequence shown here is derived from an EMBL/GenBank/DDBJ whole genome shotgun (WGS) entry which is preliminary data.</text>
</comment>
<reference evidence="5 6" key="1">
    <citation type="submission" date="2023-09" db="EMBL/GenBank/DDBJ databases">
        <authorList>
            <person name="Rey-Velasco X."/>
        </authorList>
    </citation>
    <scope>NUCLEOTIDE SEQUENCE [LARGE SCALE GENOMIC DNA]</scope>
    <source>
        <strain evidence="5 6">W332</strain>
    </source>
</reference>
<dbReference type="Gene3D" id="2.130.10.10">
    <property type="entry name" value="YVTN repeat-like/Quinoprotein amine dehydrogenase"/>
    <property type="match status" value="4"/>
</dbReference>
<accession>A0ABU2YG75</accession>
<dbReference type="PANTHER" id="PTHR12106:SF27">
    <property type="entry name" value="SORTILIN-RELATED RECEPTOR"/>
    <property type="match status" value="1"/>
</dbReference>
<evidence type="ECO:0000313" key="6">
    <source>
        <dbReference type="Proteomes" id="UP001259492"/>
    </source>
</evidence>
<evidence type="ECO:0000259" key="4">
    <source>
        <dbReference type="Pfam" id="PF18962"/>
    </source>
</evidence>
<protein>
    <submittedName>
        <fullName evidence="5">T9SS type A sorting domain-containing protein</fullName>
    </submittedName>
</protein>
<dbReference type="SUPFAM" id="SSF110296">
    <property type="entry name" value="Oligoxyloglucan reducing end-specific cellobiohydrolase"/>
    <property type="match status" value="2"/>
</dbReference>
<evidence type="ECO:0000256" key="2">
    <source>
        <dbReference type="ARBA" id="ARBA00022737"/>
    </source>
</evidence>
<evidence type="ECO:0000313" key="5">
    <source>
        <dbReference type="EMBL" id="MDT0557037.1"/>
    </source>
</evidence>
<proteinExistence type="predicted"/>
<dbReference type="Proteomes" id="UP001259492">
    <property type="component" value="Unassembled WGS sequence"/>
</dbReference>
<keyword evidence="6" id="KW-1185">Reference proteome</keyword>
<dbReference type="EMBL" id="JAVRIA010000001">
    <property type="protein sequence ID" value="MDT0557037.1"/>
    <property type="molecule type" value="Genomic_DNA"/>
</dbReference>
<gene>
    <name evidence="5" type="ORF">RM697_00170</name>
</gene>
<evidence type="ECO:0000259" key="3">
    <source>
        <dbReference type="Pfam" id="PF15902"/>
    </source>
</evidence>
<dbReference type="InterPro" id="IPR050310">
    <property type="entry name" value="VPS10-sortilin"/>
</dbReference>
<dbReference type="InterPro" id="IPR015943">
    <property type="entry name" value="WD40/YVTN_repeat-like_dom_sf"/>
</dbReference>
<dbReference type="PANTHER" id="PTHR12106">
    <property type="entry name" value="SORTILIN RELATED"/>
    <property type="match status" value="1"/>
</dbReference>
<keyword evidence="2" id="KW-0677">Repeat</keyword>
<dbReference type="NCBIfam" id="TIGR04183">
    <property type="entry name" value="Por_Secre_tail"/>
    <property type="match status" value="1"/>
</dbReference>
<feature type="domain" description="Secretion system C-terminal sorting" evidence="4">
    <location>
        <begin position="759"/>
        <end position="831"/>
    </location>
</feature>
<dbReference type="RefSeq" id="WP_311425813.1">
    <property type="nucleotide sequence ID" value="NZ_JAVRIA010000001.1"/>
</dbReference>
<dbReference type="Pfam" id="PF15902">
    <property type="entry name" value="Sortilin-Vps10"/>
    <property type="match status" value="1"/>
</dbReference>
<name>A0ABU2YG75_9FLAO</name>
<feature type="domain" description="Sortilin N-terminal" evidence="3">
    <location>
        <begin position="565"/>
        <end position="671"/>
    </location>
</feature>
<organism evidence="5 6">
    <name type="scientific">Microcosmobacter mediterraneus</name>
    <dbReference type="NCBI Taxonomy" id="3075607"/>
    <lineage>
        <taxon>Bacteria</taxon>
        <taxon>Pseudomonadati</taxon>
        <taxon>Bacteroidota</taxon>
        <taxon>Flavobacteriia</taxon>
        <taxon>Flavobacteriales</taxon>
        <taxon>Flavobacteriaceae</taxon>
        <taxon>Microcosmobacter</taxon>
    </lineage>
</organism>
<dbReference type="InterPro" id="IPR026444">
    <property type="entry name" value="Secre_tail"/>
</dbReference>